<name>A0ABQ2SLI7_STRBA</name>
<evidence type="ECO:0000256" key="2">
    <source>
        <dbReference type="SAM" id="SignalP"/>
    </source>
</evidence>
<feature type="region of interest" description="Disordered" evidence="1">
    <location>
        <begin position="31"/>
        <end position="52"/>
    </location>
</feature>
<evidence type="ECO:0000313" key="4">
    <source>
        <dbReference type="Proteomes" id="UP000659767"/>
    </source>
</evidence>
<dbReference type="Proteomes" id="UP000659767">
    <property type="component" value="Unassembled WGS sequence"/>
</dbReference>
<dbReference type="InterPro" id="IPR006311">
    <property type="entry name" value="TAT_signal"/>
</dbReference>
<evidence type="ECO:0000313" key="3">
    <source>
        <dbReference type="EMBL" id="GGS33171.1"/>
    </source>
</evidence>
<comment type="caution">
    <text evidence="3">The sequence shown here is derived from an EMBL/GenBank/DDBJ whole genome shotgun (WGS) entry which is preliminary data.</text>
</comment>
<proteinExistence type="predicted"/>
<evidence type="ECO:0000256" key="1">
    <source>
        <dbReference type="SAM" id="MobiDB-lite"/>
    </source>
</evidence>
<evidence type="ECO:0008006" key="5">
    <source>
        <dbReference type="Google" id="ProtNLM"/>
    </source>
</evidence>
<protein>
    <recommendedName>
        <fullName evidence="5">Peptidase M15C domain-containing protein</fullName>
    </recommendedName>
</protein>
<sequence>MKNKIDRRSVLMAGAALGATALAGLPGTAYAAPGTPSADTSPTDRTWTGRRTANGWPVLPEAELMRIEGSDQSVRLADGDAASILLHVARRFHYEIDQLRDGDVTGHTTEHGIDQDYESNYLSGTALAIRPRAYPVGAKGGLYPRELIVVRDVLAELDGVVAWGGDFATPKESHFEIAYAPGHPKVKGVARTIRGWQEGPGNEGAGTVDAYGPGRRGRAEAFARRTA</sequence>
<keyword evidence="4" id="KW-1185">Reference proteome</keyword>
<feature type="signal peptide" evidence="2">
    <location>
        <begin position="1"/>
        <end position="31"/>
    </location>
</feature>
<feature type="chain" id="PRO_5046691166" description="Peptidase M15C domain-containing protein" evidence="2">
    <location>
        <begin position="32"/>
        <end position="227"/>
    </location>
</feature>
<dbReference type="PROSITE" id="PS51318">
    <property type="entry name" value="TAT"/>
    <property type="match status" value="1"/>
</dbReference>
<reference evidence="4" key="1">
    <citation type="journal article" date="2019" name="Int. J. Syst. Evol. Microbiol.">
        <title>The Global Catalogue of Microorganisms (GCM) 10K type strain sequencing project: providing services to taxonomists for standard genome sequencing and annotation.</title>
        <authorList>
            <consortium name="The Broad Institute Genomics Platform"/>
            <consortium name="The Broad Institute Genome Sequencing Center for Infectious Disease"/>
            <person name="Wu L."/>
            <person name="Ma J."/>
        </authorList>
    </citation>
    <scope>NUCLEOTIDE SEQUENCE [LARGE SCALE GENOMIC DNA]</scope>
    <source>
        <strain evidence="4">JCM 4350</strain>
    </source>
</reference>
<feature type="compositionally biased region" description="Polar residues" evidence="1">
    <location>
        <begin position="37"/>
        <end position="51"/>
    </location>
</feature>
<keyword evidence="2" id="KW-0732">Signal</keyword>
<gene>
    <name evidence="3" type="ORF">GCM10010253_02980</name>
</gene>
<feature type="region of interest" description="Disordered" evidence="1">
    <location>
        <begin position="196"/>
        <end position="216"/>
    </location>
</feature>
<organism evidence="3 4">
    <name type="scientific">Streptomyces badius</name>
    <dbReference type="NCBI Taxonomy" id="1941"/>
    <lineage>
        <taxon>Bacteria</taxon>
        <taxon>Bacillati</taxon>
        <taxon>Actinomycetota</taxon>
        <taxon>Actinomycetes</taxon>
        <taxon>Kitasatosporales</taxon>
        <taxon>Streptomycetaceae</taxon>
        <taxon>Streptomyces</taxon>
    </lineage>
</organism>
<accession>A0ABQ2SLI7</accession>
<dbReference type="EMBL" id="BMSZ01000001">
    <property type="protein sequence ID" value="GGS33171.1"/>
    <property type="molecule type" value="Genomic_DNA"/>
</dbReference>